<dbReference type="OMA" id="AGMRILH"/>
<dbReference type="GO" id="GO:0016491">
    <property type="term" value="F:oxidoreductase activity"/>
    <property type="evidence" value="ECO:0007669"/>
    <property type="project" value="UniProtKB-KW"/>
</dbReference>
<sequence>MKDTVTSGPDLAPLKLVLENGNEIQLSTSEVGALHEEDFDSIPILDLSDLNSPSLSQRTALANELKSAASTVGFFYIKNHQIPLDIVDGAFEMSKRFFALSEDEKMKIWTGFFPEGQYTGYHPMGRYNRAGNKFNDLYEAFNMSYDPQFDPLPPPEEKAKGCYNNIWPELIPEMKQTMMKYQNEWLTLGRKILDLTAISLGLPEDYFQGACEAPSGGLRIIHYPIQEHAVSEQNGIGPHTDFQTLTFVNPGEVSGLQVINKRGQWIEVPPLKNHLIVNVADCLQRITNDELVSTVHRVVNNKAGRDRFSIAYFFGFDNDYLLKPIPGAVTDERPQKYKDIVTSKDYYAWRAKMAKSGQNLKLKP</sequence>
<evidence type="ECO:0000259" key="2">
    <source>
        <dbReference type="PROSITE" id="PS51471"/>
    </source>
</evidence>
<evidence type="ECO:0000313" key="4">
    <source>
        <dbReference type="Proteomes" id="UP000189513"/>
    </source>
</evidence>
<dbReference type="Pfam" id="PF03171">
    <property type="entry name" value="2OG-FeII_Oxy"/>
    <property type="match status" value="1"/>
</dbReference>
<comment type="similarity">
    <text evidence="1">Belongs to the iron/ascorbate-dependent oxidoreductase family.</text>
</comment>
<dbReference type="InterPro" id="IPR005123">
    <property type="entry name" value="Oxoglu/Fe-dep_dioxygenase_dom"/>
</dbReference>
<dbReference type="AlphaFoldDB" id="A0A1V2L6I6"/>
<dbReference type="PROSITE" id="PS51471">
    <property type="entry name" value="FE2OG_OXY"/>
    <property type="match status" value="1"/>
</dbReference>
<protein>
    <submittedName>
        <fullName evidence="3">1-aminocyclopropane-1-carboxylate oxidase</fullName>
    </submittedName>
</protein>
<dbReference type="InterPro" id="IPR026992">
    <property type="entry name" value="DIOX_N"/>
</dbReference>
<dbReference type="GO" id="GO:0046872">
    <property type="term" value="F:metal ion binding"/>
    <property type="evidence" value="ECO:0007669"/>
    <property type="project" value="UniProtKB-KW"/>
</dbReference>
<gene>
    <name evidence="3" type="ORF">BON22_2484</name>
</gene>
<name>A0A1V2L6I6_CYBFA</name>
<keyword evidence="1" id="KW-0479">Metal-binding</keyword>
<keyword evidence="1" id="KW-0408">Iron</keyword>
<dbReference type="Pfam" id="PF14226">
    <property type="entry name" value="DIOX_N"/>
    <property type="match status" value="1"/>
</dbReference>
<dbReference type="InterPro" id="IPR027443">
    <property type="entry name" value="IPNS-like_sf"/>
</dbReference>
<dbReference type="EMBL" id="MPUK01000004">
    <property type="protein sequence ID" value="ONH67473.1"/>
    <property type="molecule type" value="Genomic_DNA"/>
</dbReference>
<organism evidence="3 4">
    <name type="scientific">Cyberlindnera fabianii</name>
    <name type="common">Yeast</name>
    <name type="synonym">Hansenula fabianii</name>
    <dbReference type="NCBI Taxonomy" id="36022"/>
    <lineage>
        <taxon>Eukaryota</taxon>
        <taxon>Fungi</taxon>
        <taxon>Dikarya</taxon>
        <taxon>Ascomycota</taxon>
        <taxon>Saccharomycotina</taxon>
        <taxon>Saccharomycetes</taxon>
        <taxon>Phaffomycetales</taxon>
        <taxon>Phaffomycetaceae</taxon>
        <taxon>Cyberlindnera</taxon>
    </lineage>
</organism>
<evidence type="ECO:0000256" key="1">
    <source>
        <dbReference type="RuleBase" id="RU003682"/>
    </source>
</evidence>
<dbReference type="SUPFAM" id="SSF51197">
    <property type="entry name" value="Clavaminate synthase-like"/>
    <property type="match status" value="1"/>
</dbReference>
<dbReference type="InterPro" id="IPR044861">
    <property type="entry name" value="IPNS-like_FE2OG_OXY"/>
</dbReference>
<dbReference type="STRING" id="36022.A0A1V2L6I6"/>
<evidence type="ECO:0000313" key="3">
    <source>
        <dbReference type="EMBL" id="ONH67473.1"/>
    </source>
</evidence>
<dbReference type="PANTHER" id="PTHR47990">
    <property type="entry name" value="2-OXOGLUTARATE (2OG) AND FE(II)-DEPENDENT OXYGENASE SUPERFAMILY PROTEIN-RELATED"/>
    <property type="match status" value="1"/>
</dbReference>
<dbReference type="PRINTS" id="PR00682">
    <property type="entry name" value="IPNSYNTHASE"/>
</dbReference>
<dbReference type="GO" id="GO:0044283">
    <property type="term" value="P:small molecule biosynthetic process"/>
    <property type="evidence" value="ECO:0007669"/>
    <property type="project" value="UniProtKB-ARBA"/>
</dbReference>
<dbReference type="Gene3D" id="2.60.120.330">
    <property type="entry name" value="B-lactam Antibiotic, Isopenicillin N Synthase, Chain"/>
    <property type="match status" value="1"/>
</dbReference>
<comment type="caution">
    <text evidence="3">The sequence shown here is derived from an EMBL/GenBank/DDBJ whole genome shotgun (WGS) entry which is preliminary data.</text>
</comment>
<proteinExistence type="inferred from homology"/>
<dbReference type="Proteomes" id="UP000189513">
    <property type="component" value="Unassembled WGS sequence"/>
</dbReference>
<accession>A0A1V2L6I6</accession>
<dbReference type="VEuPathDB" id="FungiDB:BON22_2484"/>
<dbReference type="InterPro" id="IPR050231">
    <property type="entry name" value="Iron_ascorbate_oxido_reductase"/>
</dbReference>
<reference evidence="4" key="1">
    <citation type="journal article" date="2017" name="Genome Announc.">
        <title>Genome sequences of Cyberlindnera fabianii 65, Pichia kudriavzevii 129, and Saccharomyces cerevisiae 131 isolated from fermented masau fruits in Zimbabwe.</title>
        <authorList>
            <person name="van Rijswijck I.M.H."/>
            <person name="Derks M.F.L."/>
            <person name="Abee T."/>
            <person name="de Ridder D."/>
            <person name="Smid E.J."/>
        </authorList>
    </citation>
    <scope>NUCLEOTIDE SEQUENCE [LARGE SCALE GENOMIC DNA]</scope>
    <source>
        <strain evidence="4">65</strain>
    </source>
</reference>
<keyword evidence="1" id="KW-0560">Oxidoreductase</keyword>
<keyword evidence="4" id="KW-1185">Reference proteome</keyword>
<feature type="domain" description="Fe2OG dioxygenase" evidence="2">
    <location>
        <begin position="214"/>
        <end position="316"/>
    </location>
</feature>